<evidence type="ECO:0000256" key="1">
    <source>
        <dbReference type="SAM" id="MobiDB-lite"/>
    </source>
</evidence>
<evidence type="ECO:0000313" key="3">
    <source>
        <dbReference type="Proteomes" id="UP000499080"/>
    </source>
</evidence>
<feature type="region of interest" description="Disordered" evidence="1">
    <location>
        <begin position="1"/>
        <end position="34"/>
    </location>
</feature>
<dbReference type="Proteomes" id="UP000499080">
    <property type="component" value="Unassembled WGS sequence"/>
</dbReference>
<proteinExistence type="predicted"/>
<keyword evidence="3" id="KW-1185">Reference proteome</keyword>
<name>A0A4Y2P0Y4_ARAVE</name>
<protein>
    <submittedName>
        <fullName evidence="2">Uncharacterized protein</fullName>
    </submittedName>
</protein>
<evidence type="ECO:0000313" key="2">
    <source>
        <dbReference type="EMBL" id="GBN44961.1"/>
    </source>
</evidence>
<sequence>MERSIAYPRGKEGKAKNSKGRKTSKEDKAPGYLGVVNLDKPGEDIADTIDARRISMFAGLTSLPWRLAQFLAEPRQHYVTAARNRASEKPAKSGNLPLNSVYRRDRRVIRAVRMPEVLSSPPDIARGVAASASLSFTAGRRVCAPFASVCPRQTAATSPRRCARYRHALMMPPPAQHAASYSVFWFCVVLRVLTPRHYAYAHDVRRVCRRSRNTPRWHMIDKTLPKPESLYQFRVTLHTEESLFLPSQSGYWSLQSSYRHRRDLEHHSTRVPNLITIKFPILIRLIIDF</sequence>
<organism evidence="2 3">
    <name type="scientific">Araneus ventricosus</name>
    <name type="common">Orbweaver spider</name>
    <name type="synonym">Epeira ventricosa</name>
    <dbReference type="NCBI Taxonomy" id="182803"/>
    <lineage>
        <taxon>Eukaryota</taxon>
        <taxon>Metazoa</taxon>
        <taxon>Ecdysozoa</taxon>
        <taxon>Arthropoda</taxon>
        <taxon>Chelicerata</taxon>
        <taxon>Arachnida</taxon>
        <taxon>Araneae</taxon>
        <taxon>Araneomorphae</taxon>
        <taxon>Entelegynae</taxon>
        <taxon>Araneoidea</taxon>
        <taxon>Araneidae</taxon>
        <taxon>Araneus</taxon>
    </lineage>
</organism>
<gene>
    <name evidence="2" type="ORF">AVEN_174813_1</name>
</gene>
<dbReference type="AlphaFoldDB" id="A0A4Y2P0Y4"/>
<dbReference type="EMBL" id="BGPR01010225">
    <property type="protein sequence ID" value="GBN44961.1"/>
    <property type="molecule type" value="Genomic_DNA"/>
</dbReference>
<reference evidence="2 3" key="1">
    <citation type="journal article" date="2019" name="Sci. Rep.">
        <title>Orb-weaving spider Araneus ventricosus genome elucidates the spidroin gene catalogue.</title>
        <authorList>
            <person name="Kono N."/>
            <person name="Nakamura H."/>
            <person name="Ohtoshi R."/>
            <person name="Moran D.A.P."/>
            <person name="Shinohara A."/>
            <person name="Yoshida Y."/>
            <person name="Fujiwara M."/>
            <person name="Mori M."/>
            <person name="Tomita M."/>
            <person name="Arakawa K."/>
        </authorList>
    </citation>
    <scope>NUCLEOTIDE SEQUENCE [LARGE SCALE GENOMIC DNA]</scope>
</reference>
<feature type="compositionally biased region" description="Basic and acidic residues" evidence="1">
    <location>
        <begin position="1"/>
        <end position="15"/>
    </location>
</feature>
<comment type="caution">
    <text evidence="2">The sequence shown here is derived from an EMBL/GenBank/DDBJ whole genome shotgun (WGS) entry which is preliminary data.</text>
</comment>
<accession>A0A4Y2P0Y4</accession>